<dbReference type="EC" id="1.8.5.8" evidence="14"/>
<organism evidence="17 18">
    <name type="scientific">Ancylostoma duodenale</name>
    <dbReference type="NCBI Taxonomy" id="51022"/>
    <lineage>
        <taxon>Eukaryota</taxon>
        <taxon>Metazoa</taxon>
        <taxon>Ecdysozoa</taxon>
        <taxon>Nematoda</taxon>
        <taxon>Chromadorea</taxon>
        <taxon>Rhabditida</taxon>
        <taxon>Rhabditina</taxon>
        <taxon>Rhabditomorpha</taxon>
        <taxon>Strongyloidea</taxon>
        <taxon>Ancylostomatidae</taxon>
        <taxon>Ancylostomatinae</taxon>
        <taxon>Ancylostoma</taxon>
    </lineage>
</organism>
<dbReference type="GO" id="GO:0070224">
    <property type="term" value="F:sulfide:quinone oxidoreductase activity"/>
    <property type="evidence" value="ECO:0007669"/>
    <property type="project" value="TreeGrafter"/>
</dbReference>
<comment type="catalytic activity">
    <reaction evidence="11">
        <text>a quinone + hydrogen sulfide + glutathione + H(+) = S-sulfanylglutathione + a quinol</text>
        <dbReference type="Rhea" id="RHEA:55156"/>
        <dbReference type="ChEBI" id="CHEBI:15378"/>
        <dbReference type="ChEBI" id="CHEBI:24646"/>
        <dbReference type="ChEBI" id="CHEBI:29919"/>
        <dbReference type="ChEBI" id="CHEBI:57925"/>
        <dbReference type="ChEBI" id="CHEBI:58905"/>
        <dbReference type="ChEBI" id="CHEBI:132124"/>
        <dbReference type="EC" id="1.8.5.8"/>
    </reaction>
    <physiologicalReaction direction="left-to-right" evidence="11">
        <dbReference type="Rhea" id="RHEA:55157"/>
    </physiologicalReaction>
</comment>
<evidence type="ECO:0000256" key="4">
    <source>
        <dbReference type="ARBA" id="ARBA00022719"/>
    </source>
</evidence>
<dbReference type="InterPro" id="IPR015904">
    <property type="entry name" value="Sulphide_quinone_reductase"/>
</dbReference>
<evidence type="ECO:0000256" key="12">
    <source>
        <dbReference type="ARBA" id="ARBA00059167"/>
    </source>
</evidence>
<dbReference type="GO" id="GO:0071949">
    <property type="term" value="F:FAD binding"/>
    <property type="evidence" value="ECO:0007669"/>
    <property type="project" value="TreeGrafter"/>
</dbReference>
<comment type="subcellular location">
    <subcellularLocation>
        <location evidence="2">Mitochondrion</location>
    </subcellularLocation>
</comment>
<dbReference type="GO" id="GO:0048038">
    <property type="term" value="F:quinone binding"/>
    <property type="evidence" value="ECO:0007669"/>
    <property type="project" value="UniProtKB-KW"/>
</dbReference>
<gene>
    <name evidence="17" type="ORF">ANCDUO_12399</name>
</gene>
<dbReference type="FunFam" id="3.50.50.60:FF:000034">
    <property type="entry name" value="sulfide:quinone oxidoreductase, mitochondrial"/>
    <property type="match status" value="1"/>
</dbReference>
<evidence type="ECO:0000313" key="17">
    <source>
        <dbReference type="EMBL" id="KIH57411.1"/>
    </source>
</evidence>
<dbReference type="GO" id="GO:0070221">
    <property type="term" value="P:sulfide oxidation, using sulfide:quinone oxidoreductase"/>
    <property type="evidence" value="ECO:0007669"/>
    <property type="project" value="TreeGrafter"/>
</dbReference>
<keyword evidence="3" id="KW-0285">Flavoprotein</keyword>
<comment type="catalytic activity">
    <reaction evidence="9">
        <text>ubiquinone-10 + hydrogen sulfide + sulfite + 2 H(+) = ubiquinol-10 + thiosulfate</text>
        <dbReference type="Rhea" id="RHEA:38359"/>
        <dbReference type="ChEBI" id="CHEBI:15378"/>
        <dbReference type="ChEBI" id="CHEBI:17359"/>
        <dbReference type="ChEBI" id="CHEBI:29919"/>
        <dbReference type="ChEBI" id="CHEBI:33542"/>
        <dbReference type="ChEBI" id="CHEBI:46245"/>
        <dbReference type="ChEBI" id="CHEBI:64183"/>
    </reaction>
    <physiologicalReaction direction="left-to-right" evidence="9">
        <dbReference type="Rhea" id="RHEA:38360"/>
    </physiologicalReaction>
</comment>
<keyword evidence="5" id="KW-0274">FAD</keyword>
<dbReference type="GO" id="GO:0106436">
    <property type="term" value="F:glutathione-dependent sulfide quinone oxidoreductase activity"/>
    <property type="evidence" value="ECO:0007669"/>
    <property type="project" value="UniProtKB-EC"/>
</dbReference>
<dbReference type="OrthoDB" id="5376590at2759"/>
<evidence type="ECO:0000256" key="3">
    <source>
        <dbReference type="ARBA" id="ARBA00022630"/>
    </source>
</evidence>
<dbReference type="SUPFAM" id="SSF51905">
    <property type="entry name" value="FAD/NAD(P)-binding domain"/>
    <property type="match status" value="2"/>
</dbReference>
<evidence type="ECO:0000256" key="5">
    <source>
        <dbReference type="ARBA" id="ARBA00022827"/>
    </source>
</evidence>
<evidence type="ECO:0000256" key="2">
    <source>
        <dbReference type="ARBA" id="ARBA00004173"/>
    </source>
</evidence>
<comment type="catalytic activity">
    <reaction evidence="10">
        <text>ubiquinone-10 + hydrogen sulfide + glutathione + H(+) = S-sulfanylglutathione + ubiquinol-10</text>
        <dbReference type="Rhea" id="RHEA:62608"/>
        <dbReference type="ChEBI" id="CHEBI:15378"/>
        <dbReference type="ChEBI" id="CHEBI:29919"/>
        <dbReference type="ChEBI" id="CHEBI:46245"/>
        <dbReference type="ChEBI" id="CHEBI:57925"/>
        <dbReference type="ChEBI" id="CHEBI:58905"/>
        <dbReference type="ChEBI" id="CHEBI:64183"/>
    </reaction>
    <physiologicalReaction direction="left-to-right" evidence="10">
        <dbReference type="Rhea" id="RHEA:62609"/>
    </physiologicalReaction>
</comment>
<sequence>MTVIFQLHYYQPGFTLVGGGYMSLKANTRKQKDLVHPNNVWIKDRVEKFQPKKNSVLLRSGDEITYDYMIICVGLQLRFDMIKGMPEALDAPGVCSNYSPFHCEKTFKELSTVTSGNCVFTFPNTPIKCAGAPQKVLYYGHDIVRDRGYRDSTNFIYATALPRLFGVEAYLKSLNKIAAEKHIDVRTRHSLIEVDTKNKIAKFELLDEDAKPNGKFDEIPYSLLHIGPPCSAPPAIRNCKELVDENGWVDVDHETLRSKHFPNIFAAGDCMNTPNAKTAAAVSSHLKTIEKNLRAVLEGKEPPAKYDGYASCPLIVGRRLGILAEFNSKGPMETLPIDQSKPRYYAFLMKRYLMPFLYWNFLVKGFWNGPATIRKILHLGFVPKSK</sequence>
<dbReference type="PANTHER" id="PTHR10632:SF2">
    <property type="entry name" value="SULFIDE:QUINONE OXIDOREDUCTASE, MITOCHONDRIAL"/>
    <property type="match status" value="1"/>
</dbReference>
<proteinExistence type="inferred from homology"/>
<accession>A0A0C2GK25</accession>
<keyword evidence="4" id="KW-0874">Quinone</keyword>
<dbReference type="EMBL" id="KN734422">
    <property type="protein sequence ID" value="KIH57411.1"/>
    <property type="molecule type" value="Genomic_DNA"/>
</dbReference>
<evidence type="ECO:0000256" key="9">
    <source>
        <dbReference type="ARBA" id="ARBA00051038"/>
    </source>
</evidence>
<keyword evidence="18" id="KW-1185">Reference proteome</keyword>
<dbReference type="Gene3D" id="3.50.50.100">
    <property type="match status" value="1"/>
</dbReference>
<dbReference type="PANTHER" id="PTHR10632">
    <property type="entry name" value="SULFIDE:QUINONE OXIDOREDUCTASE"/>
    <property type="match status" value="1"/>
</dbReference>
<name>A0A0C2GK25_9BILA</name>
<evidence type="ECO:0000313" key="18">
    <source>
        <dbReference type="Proteomes" id="UP000054047"/>
    </source>
</evidence>
<evidence type="ECO:0000256" key="16">
    <source>
        <dbReference type="ARBA" id="ARBA00082958"/>
    </source>
</evidence>
<evidence type="ECO:0000256" key="13">
    <source>
        <dbReference type="ARBA" id="ARBA00060891"/>
    </source>
</evidence>
<evidence type="ECO:0000256" key="11">
    <source>
        <dbReference type="ARBA" id="ARBA00052986"/>
    </source>
</evidence>
<dbReference type="InterPro" id="IPR036188">
    <property type="entry name" value="FAD/NAD-bd_sf"/>
</dbReference>
<comment type="cofactor">
    <cofactor evidence="1">
        <name>FAD</name>
        <dbReference type="ChEBI" id="CHEBI:57692"/>
    </cofactor>
</comment>
<dbReference type="Proteomes" id="UP000054047">
    <property type="component" value="Unassembled WGS sequence"/>
</dbReference>
<evidence type="ECO:0000256" key="15">
    <source>
        <dbReference type="ARBA" id="ARBA00070160"/>
    </source>
</evidence>
<protein>
    <recommendedName>
        <fullName evidence="15">Sulfide:quinone oxidoreductase, mitochondrial</fullName>
        <ecNumber evidence="14">1.8.5.8</ecNumber>
    </recommendedName>
    <alternativeName>
        <fullName evidence="16">Sulfide quinone oxidoreductase</fullName>
    </alternativeName>
</protein>
<dbReference type="GO" id="GO:0005739">
    <property type="term" value="C:mitochondrion"/>
    <property type="evidence" value="ECO:0007669"/>
    <property type="project" value="UniProtKB-SubCell"/>
</dbReference>
<keyword evidence="6" id="KW-0809">Transit peptide</keyword>
<evidence type="ECO:0000256" key="8">
    <source>
        <dbReference type="ARBA" id="ARBA00023128"/>
    </source>
</evidence>
<keyword evidence="8" id="KW-0496">Mitochondrion</keyword>
<comment type="function">
    <text evidence="12">Catalyzes the oxidation of hydrogen sulfide with the help of a quinone, such as ubiquinone-10, giving rise to thiosulfate and ultimately to sulfane (molecular sulfur) atoms. Requires an additional electron acceptor; can use sulfite, sulfide or cyanide (in vitro). It is believed the in vivo electron acceptor is glutathione.</text>
</comment>
<dbReference type="AlphaFoldDB" id="A0A0C2GK25"/>
<evidence type="ECO:0000256" key="7">
    <source>
        <dbReference type="ARBA" id="ARBA00023002"/>
    </source>
</evidence>
<comment type="similarity">
    <text evidence="13">Belongs to the SQRD family.</text>
</comment>
<reference evidence="17 18" key="1">
    <citation type="submission" date="2013-12" db="EMBL/GenBank/DDBJ databases">
        <title>Draft genome of the parsitic nematode Ancylostoma duodenale.</title>
        <authorList>
            <person name="Mitreva M."/>
        </authorList>
    </citation>
    <scope>NUCLEOTIDE SEQUENCE [LARGE SCALE GENOMIC DNA]</scope>
    <source>
        <strain evidence="17 18">Zhejiang</strain>
    </source>
</reference>
<evidence type="ECO:0000256" key="14">
    <source>
        <dbReference type="ARBA" id="ARBA00066447"/>
    </source>
</evidence>
<evidence type="ECO:0000256" key="10">
    <source>
        <dbReference type="ARBA" id="ARBA00052810"/>
    </source>
</evidence>
<keyword evidence="7" id="KW-0560">Oxidoreductase</keyword>
<evidence type="ECO:0000256" key="6">
    <source>
        <dbReference type="ARBA" id="ARBA00022946"/>
    </source>
</evidence>
<evidence type="ECO:0000256" key="1">
    <source>
        <dbReference type="ARBA" id="ARBA00001974"/>
    </source>
</evidence>